<feature type="region of interest" description="Disordered" evidence="13">
    <location>
        <begin position="156"/>
        <end position="175"/>
    </location>
</feature>
<feature type="compositionally biased region" description="Acidic residues" evidence="13">
    <location>
        <begin position="689"/>
        <end position="725"/>
    </location>
</feature>
<dbReference type="FunFam" id="3.10.110.10:FF:000050">
    <property type="entry name" value="eIF-2-alpha kinase GCN2"/>
    <property type="match status" value="1"/>
</dbReference>
<dbReference type="Gene3D" id="3.30.930.10">
    <property type="entry name" value="Bira Bifunctional Protein, Domain 2"/>
    <property type="match status" value="1"/>
</dbReference>
<dbReference type="PANTHER" id="PTHR11042">
    <property type="entry name" value="EUKARYOTIC TRANSLATION INITIATION FACTOR 2-ALPHA KINASE EIF2-ALPHA KINASE -RELATED"/>
    <property type="match status" value="1"/>
</dbReference>
<gene>
    <name evidence="16" type="primary">Cni-gcn-2</name>
    <name evidence="16" type="synonym">Cnig_chr_II.g5985</name>
    <name evidence="16" type="ORF">B9Z55_005985</name>
</gene>
<evidence type="ECO:0000256" key="9">
    <source>
        <dbReference type="ARBA" id="ARBA00048679"/>
    </source>
</evidence>
<evidence type="ECO:0000256" key="7">
    <source>
        <dbReference type="ARBA" id="ARBA00037982"/>
    </source>
</evidence>
<evidence type="ECO:0000256" key="4">
    <source>
        <dbReference type="ARBA" id="ARBA00022741"/>
    </source>
</evidence>
<keyword evidence="5" id="KW-0418">Kinase</keyword>
<dbReference type="GO" id="GO:0009893">
    <property type="term" value="P:positive regulation of metabolic process"/>
    <property type="evidence" value="ECO:0007669"/>
    <property type="project" value="UniProtKB-ARBA"/>
</dbReference>
<keyword evidence="2" id="KW-0723">Serine/threonine-protein kinase</keyword>
<feature type="domain" description="RWD" evidence="15">
    <location>
        <begin position="20"/>
        <end position="137"/>
    </location>
</feature>
<dbReference type="SUPFAM" id="SSF54495">
    <property type="entry name" value="UBC-like"/>
    <property type="match status" value="1"/>
</dbReference>
<comment type="catalytic activity">
    <reaction evidence="9">
        <text>L-seryl-[protein] + ATP = O-phospho-L-seryl-[protein] + ADP + H(+)</text>
        <dbReference type="Rhea" id="RHEA:17989"/>
        <dbReference type="Rhea" id="RHEA-COMP:9863"/>
        <dbReference type="Rhea" id="RHEA-COMP:11604"/>
        <dbReference type="ChEBI" id="CHEBI:15378"/>
        <dbReference type="ChEBI" id="CHEBI:29999"/>
        <dbReference type="ChEBI" id="CHEBI:30616"/>
        <dbReference type="ChEBI" id="CHEBI:83421"/>
        <dbReference type="ChEBI" id="CHEBI:456216"/>
        <dbReference type="EC" id="2.7.11.1"/>
    </reaction>
</comment>
<comment type="catalytic activity">
    <reaction evidence="8">
        <text>L-threonyl-[protein] + ATP = O-phospho-L-threonyl-[protein] + ADP + H(+)</text>
        <dbReference type="Rhea" id="RHEA:46608"/>
        <dbReference type="Rhea" id="RHEA-COMP:11060"/>
        <dbReference type="Rhea" id="RHEA-COMP:11605"/>
        <dbReference type="ChEBI" id="CHEBI:15378"/>
        <dbReference type="ChEBI" id="CHEBI:30013"/>
        <dbReference type="ChEBI" id="CHEBI:30616"/>
        <dbReference type="ChEBI" id="CHEBI:61977"/>
        <dbReference type="ChEBI" id="CHEBI:456216"/>
        <dbReference type="EC" id="2.7.11.1"/>
    </reaction>
</comment>
<feature type="active site" description="Proton acceptor" evidence="10">
    <location>
        <position position="837"/>
    </location>
</feature>
<dbReference type="GO" id="GO:0005829">
    <property type="term" value="C:cytosol"/>
    <property type="evidence" value="ECO:0007669"/>
    <property type="project" value="TreeGrafter"/>
</dbReference>
<dbReference type="InterPro" id="IPR006575">
    <property type="entry name" value="RWD_dom"/>
</dbReference>
<protein>
    <recommendedName>
        <fullName evidence="1">non-specific serine/threonine protein kinase</fullName>
        <ecNumber evidence="1">2.7.11.1</ecNumber>
    </recommendedName>
</protein>
<keyword evidence="4 11" id="KW-0547">Nucleotide-binding</keyword>
<evidence type="ECO:0000256" key="12">
    <source>
        <dbReference type="PROSITE-ProRule" id="PRU10141"/>
    </source>
</evidence>
<dbReference type="PIRSF" id="PIRSF000660">
    <property type="entry name" value="Ser/Thr_PK_GCN2"/>
    <property type="match status" value="1"/>
</dbReference>
<dbReference type="PROSITE" id="PS50908">
    <property type="entry name" value="RWD"/>
    <property type="match status" value="1"/>
</dbReference>
<dbReference type="InterPro" id="IPR000719">
    <property type="entry name" value="Prot_kinase_dom"/>
</dbReference>
<feature type="compositionally biased region" description="Basic and acidic residues" evidence="13">
    <location>
        <begin position="755"/>
        <end position="768"/>
    </location>
</feature>
<evidence type="ECO:0000256" key="11">
    <source>
        <dbReference type="PIRSR" id="PIRSR000660-2"/>
    </source>
</evidence>
<dbReference type="SMART" id="SM00591">
    <property type="entry name" value="RWD"/>
    <property type="match status" value="1"/>
</dbReference>
<dbReference type="SUPFAM" id="SSF56112">
    <property type="entry name" value="Protein kinase-like (PK-like)"/>
    <property type="match status" value="2"/>
</dbReference>
<dbReference type="Gene3D" id="3.30.200.20">
    <property type="entry name" value="Phosphorylase Kinase, domain 1"/>
    <property type="match status" value="1"/>
</dbReference>
<dbReference type="GO" id="GO:0005524">
    <property type="term" value="F:ATP binding"/>
    <property type="evidence" value="ECO:0007669"/>
    <property type="project" value="UniProtKB-UniRule"/>
</dbReference>
<dbReference type="FunFam" id="3.30.930.10:FF:000194">
    <property type="entry name" value="Eukaryotic translation initiation factor 2-alpha kinase gcn-2"/>
    <property type="match status" value="1"/>
</dbReference>
<evidence type="ECO:0000259" key="15">
    <source>
        <dbReference type="PROSITE" id="PS50908"/>
    </source>
</evidence>
<dbReference type="PROSITE" id="PS50011">
    <property type="entry name" value="PROTEIN_KINASE_DOM"/>
    <property type="match status" value="1"/>
</dbReference>
<dbReference type="GO" id="GO:0005634">
    <property type="term" value="C:nucleus"/>
    <property type="evidence" value="ECO:0007669"/>
    <property type="project" value="TreeGrafter"/>
</dbReference>
<dbReference type="GO" id="GO:0000077">
    <property type="term" value="P:DNA damage checkpoint signaling"/>
    <property type="evidence" value="ECO:0007669"/>
    <property type="project" value="InterPro"/>
</dbReference>
<dbReference type="InterPro" id="IPR011009">
    <property type="entry name" value="Kinase-like_dom_sf"/>
</dbReference>
<dbReference type="InterPro" id="IPR045864">
    <property type="entry name" value="aa-tRNA-synth_II/BPL/LPL"/>
</dbReference>
<dbReference type="GO" id="GO:0004694">
    <property type="term" value="F:eukaryotic translation initiation factor 2alpha kinase activity"/>
    <property type="evidence" value="ECO:0007669"/>
    <property type="project" value="InterPro"/>
</dbReference>
<feature type="region of interest" description="Disordered" evidence="13">
    <location>
        <begin position="653"/>
        <end position="775"/>
    </location>
</feature>
<evidence type="ECO:0000256" key="5">
    <source>
        <dbReference type="ARBA" id="ARBA00022777"/>
    </source>
</evidence>
<evidence type="ECO:0000313" key="16">
    <source>
        <dbReference type="EMBL" id="PIC46222.1"/>
    </source>
</evidence>
<evidence type="ECO:0000256" key="13">
    <source>
        <dbReference type="SAM" id="MobiDB-lite"/>
    </source>
</evidence>
<dbReference type="PROSITE" id="PS00108">
    <property type="entry name" value="PROTEIN_KINASE_ST"/>
    <property type="match status" value="1"/>
</dbReference>
<dbReference type="InterPro" id="IPR017441">
    <property type="entry name" value="Protein_kinase_ATP_BS"/>
</dbReference>
<dbReference type="OrthoDB" id="5915312at2759"/>
<dbReference type="SUPFAM" id="SSF55681">
    <property type="entry name" value="Class II aaRS and biotin synthetases"/>
    <property type="match status" value="1"/>
</dbReference>
<organism evidence="16 17">
    <name type="scientific">Caenorhabditis nigoni</name>
    <dbReference type="NCBI Taxonomy" id="1611254"/>
    <lineage>
        <taxon>Eukaryota</taxon>
        <taxon>Metazoa</taxon>
        <taxon>Ecdysozoa</taxon>
        <taxon>Nematoda</taxon>
        <taxon>Chromadorea</taxon>
        <taxon>Rhabditida</taxon>
        <taxon>Rhabditina</taxon>
        <taxon>Rhabditomorpha</taxon>
        <taxon>Rhabditoidea</taxon>
        <taxon>Rhabditidae</taxon>
        <taxon>Peloderinae</taxon>
        <taxon>Caenorhabditis</taxon>
    </lineage>
</organism>
<dbReference type="Gene3D" id="1.10.510.10">
    <property type="entry name" value="Transferase(Phosphotransferase) domain 1"/>
    <property type="match status" value="1"/>
</dbReference>
<dbReference type="InterPro" id="IPR008271">
    <property type="entry name" value="Ser/Thr_kinase_AS"/>
</dbReference>
<dbReference type="EC" id="2.7.11.1" evidence="1"/>
<feature type="region of interest" description="Disordered" evidence="13">
    <location>
        <begin position="1535"/>
        <end position="1565"/>
    </location>
</feature>
<comment type="caution">
    <text evidence="16">The sequence shown here is derived from an EMBL/GenBank/DDBJ whole genome shotgun (WGS) entry which is preliminary data.</text>
</comment>
<keyword evidence="6 11" id="KW-0067">ATP-binding</keyword>
<dbReference type="InterPro" id="IPR041715">
    <property type="entry name" value="HisRS-like_core"/>
</dbReference>
<dbReference type="CDD" id="cd23823">
    <property type="entry name" value="RWD_GCN2"/>
    <property type="match status" value="1"/>
</dbReference>
<evidence type="ECO:0000259" key="14">
    <source>
        <dbReference type="PROSITE" id="PS50011"/>
    </source>
</evidence>
<accession>A0A2G5V357</accession>
<evidence type="ECO:0000256" key="8">
    <source>
        <dbReference type="ARBA" id="ARBA00047899"/>
    </source>
</evidence>
<dbReference type="InterPro" id="IPR050339">
    <property type="entry name" value="CC_SR_Kinase"/>
</dbReference>
<dbReference type="GO" id="GO:1990625">
    <property type="term" value="P:negative regulation of cytoplasmic translational initiation in response to stress"/>
    <property type="evidence" value="ECO:0007669"/>
    <property type="project" value="TreeGrafter"/>
</dbReference>
<feature type="domain" description="Protein kinase" evidence="14">
    <location>
        <begin position="516"/>
        <end position="1009"/>
    </location>
</feature>
<reference evidence="17" key="1">
    <citation type="submission" date="2017-10" db="EMBL/GenBank/DDBJ databases">
        <title>Rapid genome shrinkage in a self-fertile nematode reveals novel sperm competition proteins.</title>
        <authorList>
            <person name="Yin D."/>
            <person name="Schwarz E.M."/>
            <person name="Thomas C.G."/>
            <person name="Felde R.L."/>
            <person name="Korf I.F."/>
            <person name="Cutter A.D."/>
            <person name="Schartner C.M."/>
            <person name="Ralston E.J."/>
            <person name="Meyer B.J."/>
            <person name="Haag E.S."/>
        </authorList>
    </citation>
    <scope>NUCLEOTIDE SEQUENCE [LARGE SCALE GENOMIC DNA]</scope>
    <source>
        <strain evidence="17">JU1422</strain>
    </source>
</reference>
<dbReference type="Gene3D" id="3.10.110.10">
    <property type="entry name" value="Ubiquitin Conjugating Enzyme"/>
    <property type="match status" value="1"/>
</dbReference>
<dbReference type="InterPro" id="IPR016135">
    <property type="entry name" value="UBQ-conjugating_enzyme/RWD"/>
</dbReference>
<evidence type="ECO:0000256" key="10">
    <source>
        <dbReference type="PIRSR" id="PIRSR000660-1"/>
    </source>
</evidence>
<name>A0A2G5V357_9PELO</name>
<sequence length="1700" mass="192629">MTTGPATTSDHDENKQIQASERAVVESMYSGQVKFAVHNVWNVWQPNDVSIYCEPLQSCLLNDEKNAKSNLSVVLRVKCSEEYPKRKPIVELHEPRGISNDDVQNLLNILRQRVDELKGDVVIMDLANRVSEFLADHNPHTTTGSFHDDMLANKARTEAEKKRNSERRRQDTEQKELELLEEEMRQRNAIELEKTLDGTRPEGETRIIGGRRIVVLSNIPVKRQKPSNACHEWMGFWESTQLLISEWTFRYTVGRSSSENKKRDFEPFIQKFDRVYNDIKKLCEIKGLDQNLVEYAFVHQQKISTTPDSILMQLYVAQKIYPSEESLLDTYELVVPKPNLLRLLAVQAICGLRYLHEASMTHKRLTLSCVWTRNSTGDCVFRFSDFGSLGPLLDLSKLFSTICSGKQDIEPITEHEKEYERRKKDLFDLGTLLDTLVLSQCGSNYSRRGPTPTQISQTQAGTNLLMSFIKKCQEVKNIDQLVEDPFLKEECQSQSENIFTPFGGAMNPEGRMLSDNVIIRVIGKGGFGDVVLVRNKMDSTDYAIKRIPLNAGSEKMNRKIAKEAKILAKFSHPNMVRYYNSWFEELIPIVEESSDESSFMGAVPIPGKEKVAKRPRLKSVKLSESCEKDLLGGGDSLIPPNLRSMSKEIVKAEAKEWSATPKCSRTKSDKQRTPNGGLVHLSEGSSELNDADISDIDWDAESEEDEEEEESSDGSDEEEEEESCDLETKQSEDDSVFGRNTTVDDEDSQIVFEGASEKKKELSEKSPAMKELTVDIPPPRNPRILCIQMEYCDRQALRQYIDDTKTLYTDPTEVWRIFSEVLCGLNYMHDFKMIHRDIKPMNIFLTSNGGVKIGDFGLATFELMNSIVKASAPGAEKSNSQEATFSPPGAKGHDIQQTRDIGTQLYMAPELFVDAKAKSDQKTTPYTSKIDIYSAGVVLFEMFYRPLAPGMERVSTLNNLRDHIKIPADFGKSLAPAMATLARKTVEAMLQREPDLRPTAEDLLNDEDLPMHTKEDATFRSLAEKVVKKRDCRMNQWLVEKQFNGDVSPLASYVYDNDICQDRFRNSSREMLVETLRSEFCAVLKTHAFEKVHTHTLMPVSTALAAASVRTKPAEFLDRSGLPVALPMDLRQNFVRYCVRNSVHRMKRFNFGRVYSANTKNVHPHEKWECCVDSIGPQSSSTSLEAELLLVACELISKSLPGMKLTLKIGHAQLLEAQIRHLKLSDDVRLELLDVLHCISVADRQLSHKEKMESLSPKIGEQAANIITKMLIPVENNFDTFREKVTNFRNKLKADEAKILADKAINDLQEVIATFKLCRSTELENIDIVYDSQTCYRPRTFGDGLIFQLQVEKPTNSIGRKKKQQTILAGGRYDSALLRERHPRDIVFETPLCICGFGVAMDTLALMREISNKNMDSLVHCKVLICSLVQSNGSNLITEKFKIAKKLWSLNIEADVFHMAVDDLESLNEHRSRASISHILAVCNEEMEIIIKTETGISDVMDMDAAINLANNHSFRLSTPMTPIGTQMPCMGTPGEASHHDEHPHTPVAKHYRSSSSTHNNFSSTHNSRIPHLCATTANINVIFSEKSHKLKDKKRFENQVKSHLHDYSVRFAPKTKIEVLVCDIPVDLIKKIVGDITKSSTEAEIDSLFDQLIQKHGKVDLAPLRRQLHNILHLHQSVGFGEIVVVFYRLQDNFYRCLT</sequence>
<dbReference type="Pfam" id="PF13393">
    <property type="entry name" value="tRNA-synt_His"/>
    <property type="match status" value="1"/>
</dbReference>
<keyword evidence="3" id="KW-0808">Transferase</keyword>
<feature type="region of interest" description="Disordered" evidence="13">
    <location>
        <begin position="874"/>
        <end position="894"/>
    </location>
</feature>
<evidence type="ECO:0000313" key="17">
    <source>
        <dbReference type="Proteomes" id="UP000230233"/>
    </source>
</evidence>
<dbReference type="FunFam" id="1.10.510.10:FF:001867">
    <property type="entry name" value="Eukaryotic translation initiation factor 2-alpha kinase gcn-2"/>
    <property type="match status" value="1"/>
</dbReference>
<dbReference type="PANTHER" id="PTHR11042:SF136">
    <property type="entry name" value="EIF-2-ALPHA KINASE GCN2"/>
    <property type="match status" value="1"/>
</dbReference>
<proteinExistence type="inferred from homology"/>
<evidence type="ECO:0000256" key="2">
    <source>
        <dbReference type="ARBA" id="ARBA00022527"/>
    </source>
</evidence>
<dbReference type="PROSITE" id="PS00107">
    <property type="entry name" value="PROTEIN_KINASE_ATP"/>
    <property type="match status" value="1"/>
</dbReference>
<dbReference type="Pfam" id="PF00069">
    <property type="entry name" value="Pkinase"/>
    <property type="match status" value="2"/>
</dbReference>
<dbReference type="SMART" id="SM00220">
    <property type="entry name" value="S_TKc"/>
    <property type="match status" value="1"/>
</dbReference>
<feature type="binding site" evidence="11">
    <location>
        <begin position="522"/>
        <end position="530"/>
    </location>
    <ligand>
        <name>ATP</name>
        <dbReference type="ChEBI" id="CHEBI:30616"/>
    </ligand>
</feature>
<evidence type="ECO:0000256" key="6">
    <source>
        <dbReference type="ARBA" id="ARBA00022840"/>
    </source>
</evidence>
<keyword evidence="17" id="KW-1185">Reference proteome</keyword>
<feature type="compositionally biased region" description="Low complexity" evidence="13">
    <location>
        <begin position="1554"/>
        <end position="1565"/>
    </location>
</feature>
<dbReference type="STRING" id="1611254.A0A2G5V357"/>
<dbReference type="InterPro" id="IPR016255">
    <property type="entry name" value="Gcn2"/>
</dbReference>
<dbReference type="EMBL" id="PDUG01000002">
    <property type="protein sequence ID" value="PIC46222.1"/>
    <property type="molecule type" value="Genomic_DNA"/>
</dbReference>
<feature type="binding site" evidence="11 12">
    <location>
        <position position="545"/>
    </location>
    <ligand>
        <name>ATP</name>
        <dbReference type="ChEBI" id="CHEBI:30616"/>
    </ligand>
</feature>
<evidence type="ECO:0000256" key="1">
    <source>
        <dbReference type="ARBA" id="ARBA00012513"/>
    </source>
</evidence>
<comment type="similarity">
    <text evidence="7">Belongs to the protein kinase superfamily. Ser/Thr protein kinase family. GCN2 subfamily.</text>
</comment>
<dbReference type="Pfam" id="PF05773">
    <property type="entry name" value="RWD"/>
    <property type="match status" value="1"/>
</dbReference>
<evidence type="ECO:0000256" key="3">
    <source>
        <dbReference type="ARBA" id="ARBA00022679"/>
    </source>
</evidence>
<dbReference type="Proteomes" id="UP000230233">
    <property type="component" value="Chromosome II"/>
</dbReference>